<evidence type="ECO:0000313" key="1">
    <source>
        <dbReference type="EMBL" id="SFB05279.1"/>
    </source>
</evidence>
<proteinExistence type="predicted"/>
<protein>
    <submittedName>
        <fullName evidence="1">Uncharacterized protein</fullName>
    </submittedName>
</protein>
<evidence type="ECO:0000313" key="2">
    <source>
        <dbReference type="Proteomes" id="UP000183843"/>
    </source>
</evidence>
<accession>A0A1I0XVX0</accession>
<dbReference type="AlphaFoldDB" id="A0A1I0XVX0"/>
<name>A0A1I0XVX0_SELRU</name>
<sequence length="63" mass="7046">MPAKTYGYAENSADVDALQADAGVEVILEDIQAAREAGRRFGRPAIDYPKDWKCVFEQWQARG</sequence>
<dbReference type="EMBL" id="FOJX01000008">
    <property type="protein sequence ID" value="SFB05279.1"/>
    <property type="molecule type" value="Genomic_DNA"/>
</dbReference>
<dbReference type="RefSeq" id="WP_074816064.1">
    <property type="nucleotide sequence ID" value="NZ_FOJX01000008.1"/>
</dbReference>
<reference evidence="1 2" key="1">
    <citation type="submission" date="2016-10" db="EMBL/GenBank/DDBJ databases">
        <authorList>
            <person name="de Groot N.N."/>
        </authorList>
    </citation>
    <scope>NUCLEOTIDE SEQUENCE [LARGE SCALE GENOMIC DNA]</scope>
    <source>
        <strain evidence="1 2">L14</strain>
    </source>
</reference>
<gene>
    <name evidence="1" type="ORF">SAMN05216587_10820</name>
</gene>
<organism evidence="1 2">
    <name type="scientific">Selenomonas ruminantium</name>
    <dbReference type="NCBI Taxonomy" id="971"/>
    <lineage>
        <taxon>Bacteria</taxon>
        <taxon>Bacillati</taxon>
        <taxon>Bacillota</taxon>
        <taxon>Negativicutes</taxon>
        <taxon>Selenomonadales</taxon>
        <taxon>Selenomonadaceae</taxon>
        <taxon>Selenomonas</taxon>
    </lineage>
</organism>
<dbReference type="Proteomes" id="UP000183843">
    <property type="component" value="Unassembled WGS sequence"/>
</dbReference>